<keyword evidence="3" id="KW-1185">Reference proteome</keyword>
<comment type="caution">
    <text evidence="2">The sequence shown here is derived from an EMBL/GenBank/DDBJ whole genome shotgun (WGS) entry which is preliminary data.</text>
</comment>
<dbReference type="InterPro" id="IPR024526">
    <property type="entry name" value="DUF3807"/>
</dbReference>
<feature type="compositionally biased region" description="Low complexity" evidence="1">
    <location>
        <begin position="173"/>
        <end position="188"/>
    </location>
</feature>
<evidence type="ECO:0000313" key="2">
    <source>
        <dbReference type="EMBL" id="OAX79270.1"/>
    </source>
</evidence>
<gene>
    <name evidence="2" type="ORF">ACJ72_06412</name>
</gene>
<evidence type="ECO:0000256" key="1">
    <source>
        <dbReference type="SAM" id="MobiDB-lite"/>
    </source>
</evidence>
<proteinExistence type="predicted"/>
<dbReference type="STRING" id="1658172.A0A1B7NRK9"/>
<protein>
    <submittedName>
        <fullName evidence="2">Uncharacterized protein</fullName>
    </submittedName>
</protein>
<dbReference type="Pfam" id="PF12720">
    <property type="entry name" value="DUF3807"/>
    <property type="match status" value="1"/>
</dbReference>
<dbReference type="Proteomes" id="UP000091918">
    <property type="component" value="Unassembled WGS sequence"/>
</dbReference>
<evidence type="ECO:0000313" key="3">
    <source>
        <dbReference type="Proteomes" id="UP000091918"/>
    </source>
</evidence>
<dbReference type="AlphaFoldDB" id="A0A1B7NRK9"/>
<accession>A0A1B7NRK9</accession>
<organism evidence="2 3">
    <name type="scientific">Emergomyces africanus</name>
    <dbReference type="NCBI Taxonomy" id="1955775"/>
    <lineage>
        <taxon>Eukaryota</taxon>
        <taxon>Fungi</taxon>
        <taxon>Dikarya</taxon>
        <taxon>Ascomycota</taxon>
        <taxon>Pezizomycotina</taxon>
        <taxon>Eurotiomycetes</taxon>
        <taxon>Eurotiomycetidae</taxon>
        <taxon>Onygenales</taxon>
        <taxon>Ajellomycetaceae</taxon>
        <taxon>Emergomyces</taxon>
    </lineage>
</organism>
<feature type="compositionally biased region" description="Polar residues" evidence="1">
    <location>
        <begin position="134"/>
        <end position="146"/>
    </location>
</feature>
<dbReference type="EMBL" id="LGUA01001088">
    <property type="protein sequence ID" value="OAX79270.1"/>
    <property type="molecule type" value="Genomic_DNA"/>
</dbReference>
<dbReference type="OrthoDB" id="5422320at2759"/>
<name>A0A1B7NRK9_9EURO</name>
<sequence length="198" mass="22154">MTCQSHIPPVTLLTTRVKKQDLHEFGARHFLQSNDESEHSLMAPVTDDEHLNEDGLGYYPDGTKRTLTDQQIEIFRHSEIQKLQRAKRWKEMADRDQQADVECLADAARGSLTDADRLEGQGGRQDSLEHEENGFQSTENSCNNLGQRPKEGITMQDGNNIAESPPLCSAQGTTSTKPQKPTSSPSNPFGRRLVSYDD</sequence>
<dbReference type="PANTHER" id="PTHR40642">
    <property type="entry name" value="YALI0F31295P"/>
    <property type="match status" value="1"/>
</dbReference>
<reference evidence="2 3" key="1">
    <citation type="submission" date="2015-07" db="EMBL/GenBank/DDBJ databases">
        <title>Emmonsia species relationships and genome sequence.</title>
        <authorList>
            <person name="Cuomo C.A."/>
            <person name="Schwartz I.S."/>
            <person name="Kenyon C."/>
            <person name="de Hoog G.S."/>
            <person name="Govender N.P."/>
            <person name="Botha A."/>
            <person name="Moreno L."/>
            <person name="de Vries M."/>
            <person name="Munoz J.F."/>
            <person name="Stielow J.B."/>
        </authorList>
    </citation>
    <scope>NUCLEOTIDE SEQUENCE [LARGE SCALE GENOMIC DNA]</scope>
    <source>
        <strain evidence="2 3">CBS 136260</strain>
    </source>
</reference>
<feature type="region of interest" description="Disordered" evidence="1">
    <location>
        <begin position="114"/>
        <end position="198"/>
    </location>
</feature>
<dbReference type="PANTHER" id="PTHR40642:SF1">
    <property type="entry name" value="YALI0F31295P"/>
    <property type="match status" value="1"/>
</dbReference>